<evidence type="ECO:0000313" key="2">
    <source>
        <dbReference type="Proteomes" id="UP000580568"/>
    </source>
</evidence>
<dbReference type="EMBL" id="BLZR01000001">
    <property type="protein sequence ID" value="GFP77438.1"/>
    <property type="molecule type" value="Genomic_DNA"/>
</dbReference>
<organism evidence="1 2">
    <name type="scientific">Clostridium fungisolvens</name>
    <dbReference type="NCBI Taxonomy" id="1604897"/>
    <lineage>
        <taxon>Bacteria</taxon>
        <taxon>Bacillati</taxon>
        <taxon>Bacillota</taxon>
        <taxon>Clostridia</taxon>
        <taxon>Eubacteriales</taxon>
        <taxon>Clostridiaceae</taxon>
        <taxon>Clostridium</taxon>
    </lineage>
</organism>
<accession>A0A6V8SQF5</accession>
<dbReference type="Proteomes" id="UP000580568">
    <property type="component" value="Unassembled WGS sequence"/>
</dbReference>
<evidence type="ECO:0000313" key="1">
    <source>
        <dbReference type="EMBL" id="GFP77438.1"/>
    </source>
</evidence>
<proteinExistence type="predicted"/>
<dbReference type="AlphaFoldDB" id="A0A6V8SQF5"/>
<protein>
    <submittedName>
        <fullName evidence="1">Uncharacterized protein</fullName>
    </submittedName>
</protein>
<sequence length="933" mass="110085">MKTLKIDKNCVYKIKIEKLDEFEDSFFSDVYYKATKSLIDIIESNDKIRSSSCKNSKNKEDDFNNIISFVGERGSGKTSAMISFKNSLDQLNGISKIKQDNVLQENYNNIAKYKFCGLDTIDPSVFNDKDSIIEIVVAEMFKKFKDKESQDYIKKQELVKKFEIVYKDLRALNKDRNNMFNENSDSLEVLMDLSTAISLKSDMTKLVSSYLEYMQEDKDYVNMSFLIITIDDLDMNIAAGEKMIEDIRKYLIIPSVIIMMAVKFEQLEEVVKQKNINDLKVLCNYYKNVDEITEKRKQDQEQEQEYLTKSLDEELNNKTNKYLEKTIPYNKRIYMPNVYASDAKIEVHLDNFDYKENGSIEIFIIKNFYKYLRYSIVTKNHYTAIIPKNLRGLVDLIFLFSTFQNVEPYYGGIINNDSIVHNLKAISQYFHIMIIDKINNHDMISFLEDLLKCPIQHINKSILLHLNTKLYNTNKNVDNHILNYLNELHKLRRNVIDESVSLGDVVSWMKLYEDSAILHEEKQFLELLKAVYSIRLITELYIGSEELVHIVGKDVVGKYFEFVRNKHANKLEVDVEIHGFNLNSLKYSISNKSELPEYVKGYIDMESVEELDGNKFYRYKNELITIKEINTWSDKAEYEEIIQKINMYYSLLEPQYTEQSTQKLAKLYSNQSNTVDEKNDLIKFYFKPLSILGVNDDIYEKLNLSIDKEIISEDVEKWNHYLENDNYILFLNIDFYMKALKEINKKLHKARFDKKDNSGAIIDEVYKIVEDKFSELLDVLKHIEITNPISDKVQSKKIDLEFITNNIIIKRPTVIKNQYTEEEKKPQVDKFNRLKKYLRDLQKKYNELNKTTKDTFSQFESTIKKNYTTQITILNNEIPILNIKDINKLFEKLLGIVDIRKQDMNEEKEKARIDYIINDSIQEIDNMIIELKK</sequence>
<keyword evidence="2" id="KW-1185">Reference proteome</keyword>
<name>A0A6V8SQF5_9CLOT</name>
<reference evidence="1 2" key="1">
    <citation type="submission" date="2020-07" db="EMBL/GenBank/DDBJ databases">
        <title>A new beta-1,3-glucan-decomposing anaerobic bacterium isolated from anoxic soil subjected to biological soil disinfestation.</title>
        <authorList>
            <person name="Ueki A."/>
            <person name="Tonouchi A."/>
        </authorList>
    </citation>
    <scope>NUCLEOTIDE SEQUENCE [LARGE SCALE GENOMIC DNA]</scope>
    <source>
        <strain evidence="1 2">TW1</strain>
    </source>
</reference>
<dbReference type="RefSeq" id="WP_183278809.1">
    <property type="nucleotide sequence ID" value="NZ_BLZR01000001.1"/>
</dbReference>
<gene>
    <name evidence="1" type="ORF">bsdtw1_03566</name>
</gene>
<comment type="caution">
    <text evidence="1">The sequence shown here is derived from an EMBL/GenBank/DDBJ whole genome shotgun (WGS) entry which is preliminary data.</text>
</comment>